<gene>
    <name evidence="1" type="ORF">AT15_02835</name>
</gene>
<dbReference type="PANTHER" id="PTHR43611">
    <property type="entry name" value="ALPHA-D-GLUCOSE 1-PHOSPHATE PHOSPHATASE"/>
    <property type="match status" value="1"/>
</dbReference>
<protein>
    <recommendedName>
        <fullName evidence="3">Haloacid dehalogenase</fullName>
    </recommendedName>
</protein>
<dbReference type="PRINTS" id="PR00413">
    <property type="entry name" value="HADHALOGNASE"/>
</dbReference>
<dbReference type="CDD" id="cd02603">
    <property type="entry name" value="HAD_sEH-N_like"/>
    <property type="match status" value="1"/>
</dbReference>
<dbReference type="InterPro" id="IPR006439">
    <property type="entry name" value="HAD-SF_hydro_IA"/>
</dbReference>
<dbReference type="Proteomes" id="UP000077339">
    <property type="component" value="Unassembled WGS sequence"/>
</dbReference>
<dbReference type="NCBIfam" id="TIGR01509">
    <property type="entry name" value="HAD-SF-IA-v3"/>
    <property type="match status" value="1"/>
</dbReference>
<dbReference type="PANTHER" id="PTHR43611:SF3">
    <property type="entry name" value="FLAVIN MONONUCLEOTIDE HYDROLASE 1, CHLOROPLATIC"/>
    <property type="match status" value="1"/>
</dbReference>
<accession>A0A182C7V3</accession>
<evidence type="ECO:0008006" key="3">
    <source>
        <dbReference type="Google" id="ProtNLM"/>
    </source>
</evidence>
<dbReference type="STRING" id="1453497.AT15_02835"/>
<reference evidence="1 2" key="1">
    <citation type="submission" date="2014-02" db="EMBL/GenBank/DDBJ databases">
        <title>Kosmotoga genome sequencing.</title>
        <authorList>
            <person name="Pollo S.M."/>
            <person name="Charchuk R."/>
            <person name="Nesbo C.L."/>
        </authorList>
    </citation>
    <scope>NUCLEOTIDE SEQUENCE [LARGE SCALE GENOMIC DNA]</scope>
    <source>
        <strain evidence="1 2">S304</strain>
    </source>
</reference>
<keyword evidence="2" id="KW-1185">Reference proteome</keyword>
<dbReference type="InterPro" id="IPR023198">
    <property type="entry name" value="PGP-like_dom2"/>
</dbReference>
<dbReference type="SFLD" id="SFLDS00003">
    <property type="entry name" value="Haloacid_Dehalogenase"/>
    <property type="match status" value="1"/>
</dbReference>
<comment type="caution">
    <text evidence="1">The sequence shown here is derived from an EMBL/GenBank/DDBJ whole genome shotgun (WGS) entry which is preliminary data.</text>
</comment>
<organism evidence="1 2">
    <name type="scientific">Kosmotoga arenicorallina S304</name>
    <dbReference type="NCBI Taxonomy" id="1453497"/>
    <lineage>
        <taxon>Bacteria</taxon>
        <taxon>Thermotogati</taxon>
        <taxon>Thermotogota</taxon>
        <taxon>Thermotogae</taxon>
        <taxon>Kosmotogales</taxon>
        <taxon>Kosmotogaceae</taxon>
        <taxon>Kosmotoga</taxon>
    </lineage>
</organism>
<dbReference type="InterPro" id="IPR023214">
    <property type="entry name" value="HAD_sf"/>
</dbReference>
<evidence type="ECO:0000313" key="2">
    <source>
        <dbReference type="Proteomes" id="UP000077339"/>
    </source>
</evidence>
<dbReference type="Gene3D" id="3.40.50.1000">
    <property type="entry name" value="HAD superfamily/HAD-like"/>
    <property type="match status" value="1"/>
</dbReference>
<dbReference type="PATRIC" id="fig|1453497.3.peg.562"/>
<dbReference type="Gene3D" id="1.10.150.240">
    <property type="entry name" value="Putative phosphatase, domain 2"/>
    <property type="match status" value="1"/>
</dbReference>
<evidence type="ECO:0000313" key="1">
    <source>
        <dbReference type="EMBL" id="OAA31779.1"/>
    </source>
</evidence>
<proteinExistence type="predicted"/>
<name>A0A182C7V3_9BACT</name>
<dbReference type="SUPFAM" id="SSF56784">
    <property type="entry name" value="HAD-like"/>
    <property type="match status" value="1"/>
</dbReference>
<sequence length="194" mass="22152">MKLIIFDLGGVFYDNADVTSAISSDLGISVEQFLRYAKLSGLKEFSCGKISADQFWKRFHAVSGIKVLDELWGKHFKPILKEETHTLIQKLKAKFTVVAGSNTIEPHYEIMRNRRDFEIFDRVYASNIIGYSKPDPAFYKEILKAEKTNPIEAAFIDDTEANVLSARELGIKAIHYKDDIEIEKLFDEIILQAL</sequence>
<dbReference type="SFLD" id="SFLDG01129">
    <property type="entry name" value="C1.5:_HAD__Beta-PGM__Phosphata"/>
    <property type="match status" value="1"/>
</dbReference>
<dbReference type="Pfam" id="PF00702">
    <property type="entry name" value="Hydrolase"/>
    <property type="match status" value="1"/>
</dbReference>
<dbReference type="InterPro" id="IPR036412">
    <property type="entry name" value="HAD-like_sf"/>
</dbReference>
<dbReference type="AlphaFoldDB" id="A0A182C7V3"/>
<dbReference type="EMBL" id="JFHK01000002">
    <property type="protein sequence ID" value="OAA31779.1"/>
    <property type="molecule type" value="Genomic_DNA"/>
</dbReference>